<feature type="transmembrane region" description="Helical" evidence="2">
    <location>
        <begin position="86"/>
        <end position="107"/>
    </location>
</feature>
<keyword evidence="2" id="KW-0812">Transmembrane</keyword>
<dbReference type="PANTHER" id="PTHR10845:SF268">
    <property type="entry name" value="RGS DOMAIN-CONTAINING PROTEIN"/>
    <property type="match status" value="1"/>
</dbReference>
<feature type="transmembrane region" description="Helical" evidence="2">
    <location>
        <begin position="231"/>
        <end position="255"/>
    </location>
</feature>
<dbReference type="SUPFAM" id="SSF48097">
    <property type="entry name" value="Regulator of G-protein signaling, RGS"/>
    <property type="match status" value="1"/>
</dbReference>
<gene>
    <name evidence="3" type="ORF">BN869_000003845_1</name>
</gene>
<dbReference type="InterPro" id="IPR036305">
    <property type="entry name" value="RGS_sf"/>
</dbReference>
<keyword evidence="2" id="KW-0472">Membrane</keyword>
<feature type="compositionally biased region" description="Low complexity" evidence="1">
    <location>
        <begin position="474"/>
        <end position="485"/>
    </location>
</feature>
<dbReference type="PANTHER" id="PTHR10845">
    <property type="entry name" value="REGULATOR OF G PROTEIN SIGNALING"/>
    <property type="match status" value="1"/>
</dbReference>
<dbReference type="AlphaFoldDB" id="A0A0B7JYU7"/>
<evidence type="ECO:0000313" key="3">
    <source>
        <dbReference type="EMBL" id="CEO47790.1"/>
    </source>
</evidence>
<sequence>MSSNQEEAEMGLRLDGVGIFWGVFATLWTAAVVSGITYLISNRSSPTLRIRGLCLSICAVILLHFYWISVQLGYIVRNNMPGDGEYWIMGTWLPLGIAIFHASNSRFLHVAKAQKRFVDKVEEKPEAGSSKGVFGFYRRLDHINKMGILVGAGITIQILITVTMYLMSRKWHESWGIPGTEVQGSTESERREKMLRGWEWWHTVFWQFFWAWIFAPIILWRSRKIYDTQGWRLQTIACCVSSLHAAPMWLIALYVPQMEKVNRYFIPPQWIAVSIMFLEIFTIFLPCWQVMQQQNLRQEVLDTIAQWEAKSNLPVTSGKSMISGSTAIESLGSKDSAFTSHSNESILTMGALEHVLQRNPGPLLEFSALQDFSGENIAFLVAVAAWKAGFTTEVDAKEQGEGKMLNTQYEDALRIYADYVSSRDAEFQVNLPSTIHKKLEDMFEKSTREAYGDRSEVNPATPFDVLDWPRRKASGSSGSSTTTTTEEAGQVAEGFSKTIFDEAEQSIKYLVLTNTWPKFVKQRQSSMVASMEV</sequence>
<feature type="transmembrane region" description="Helical" evidence="2">
    <location>
        <begin position="146"/>
        <end position="167"/>
    </location>
</feature>
<feature type="transmembrane region" description="Helical" evidence="2">
    <location>
        <begin position="52"/>
        <end position="74"/>
    </location>
</feature>
<name>A0A0B7JYU7_BIOOC</name>
<evidence type="ECO:0008006" key="4">
    <source>
        <dbReference type="Google" id="ProtNLM"/>
    </source>
</evidence>
<dbReference type="EMBL" id="CDPU01000008">
    <property type="protein sequence ID" value="CEO47790.1"/>
    <property type="molecule type" value="Genomic_DNA"/>
</dbReference>
<keyword evidence="2" id="KW-1133">Transmembrane helix</keyword>
<feature type="transmembrane region" description="Helical" evidence="2">
    <location>
        <begin position="267"/>
        <end position="288"/>
    </location>
</feature>
<proteinExistence type="predicted"/>
<reference evidence="3" key="1">
    <citation type="submission" date="2015-01" db="EMBL/GenBank/DDBJ databases">
        <authorList>
            <person name="Durling Mikael"/>
        </authorList>
    </citation>
    <scope>NUCLEOTIDE SEQUENCE</scope>
</reference>
<evidence type="ECO:0000256" key="1">
    <source>
        <dbReference type="SAM" id="MobiDB-lite"/>
    </source>
</evidence>
<feature type="transmembrane region" description="Helical" evidence="2">
    <location>
        <begin position="19"/>
        <end position="40"/>
    </location>
</feature>
<organism evidence="3">
    <name type="scientific">Bionectria ochroleuca</name>
    <name type="common">Gliocladium roseum</name>
    <dbReference type="NCBI Taxonomy" id="29856"/>
    <lineage>
        <taxon>Eukaryota</taxon>
        <taxon>Fungi</taxon>
        <taxon>Dikarya</taxon>
        <taxon>Ascomycota</taxon>
        <taxon>Pezizomycotina</taxon>
        <taxon>Sordariomycetes</taxon>
        <taxon>Hypocreomycetidae</taxon>
        <taxon>Hypocreales</taxon>
        <taxon>Bionectriaceae</taxon>
        <taxon>Clonostachys</taxon>
    </lineage>
</organism>
<feature type="region of interest" description="Disordered" evidence="1">
    <location>
        <begin position="448"/>
        <end position="490"/>
    </location>
</feature>
<dbReference type="Gene3D" id="1.10.167.10">
    <property type="entry name" value="Regulator of G-protein Signalling 4, domain 2"/>
    <property type="match status" value="1"/>
</dbReference>
<feature type="transmembrane region" description="Helical" evidence="2">
    <location>
        <begin position="200"/>
        <end position="219"/>
    </location>
</feature>
<dbReference type="InterPro" id="IPR044926">
    <property type="entry name" value="RGS_subdomain_2"/>
</dbReference>
<evidence type="ECO:0000256" key="2">
    <source>
        <dbReference type="SAM" id="Phobius"/>
    </source>
</evidence>
<protein>
    <recommendedName>
        <fullName evidence="4">RGS domain-containing protein</fullName>
    </recommendedName>
</protein>
<accession>A0A0B7JYU7</accession>